<feature type="domain" description="PPM-type phosphatase" evidence="7">
    <location>
        <begin position="22"/>
        <end position="253"/>
    </location>
</feature>
<keyword evidence="1 8" id="KW-0808">Transferase</keyword>
<dbReference type="PANTHER" id="PTHR43289:SF6">
    <property type="entry name" value="SERINE_THREONINE-PROTEIN KINASE NEKL-3"/>
    <property type="match status" value="1"/>
</dbReference>
<evidence type="ECO:0000313" key="9">
    <source>
        <dbReference type="Proteomes" id="UP001225596"/>
    </source>
</evidence>
<keyword evidence="5" id="KW-0472">Membrane</keyword>
<keyword evidence="5" id="KW-1133">Transmembrane helix</keyword>
<dbReference type="Gene3D" id="3.60.40.10">
    <property type="entry name" value="PPM-type phosphatase domain"/>
    <property type="match status" value="1"/>
</dbReference>
<keyword evidence="3 8" id="KW-0418">Kinase</keyword>
<keyword evidence="9" id="KW-1185">Reference proteome</keyword>
<dbReference type="SMART" id="SM00331">
    <property type="entry name" value="PP2C_SIG"/>
    <property type="match status" value="1"/>
</dbReference>
<keyword evidence="5" id="KW-0812">Transmembrane</keyword>
<evidence type="ECO:0000256" key="2">
    <source>
        <dbReference type="ARBA" id="ARBA00022741"/>
    </source>
</evidence>
<dbReference type="SUPFAM" id="SSF81606">
    <property type="entry name" value="PP2C-like"/>
    <property type="match status" value="1"/>
</dbReference>
<protein>
    <submittedName>
        <fullName evidence="8">Bifunctional protein-serine/threonine kinase/phosphatase</fullName>
        <ecNumber evidence="8">2.7.11.-</ecNumber>
        <ecNumber evidence="8">3.1.3.-</ecNumber>
        <ecNumber evidence="8">3.1.3.16</ecNumber>
    </submittedName>
</protein>
<dbReference type="SMART" id="SM00332">
    <property type="entry name" value="PP2Cc"/>
    <property type="match status" value="1"/>
</dbReference>
<gene>
    <name evidence="8" type="ORF">Q8A64_01835</name>
</gene>
<dbReference type="Pfam" id="PF13672">
    <property type="entry name" value="PP2C_2"/>
    <property type="match status" value="1"/>
</dbReference>
<dbReference type="CDD" id="cd00143">
    <property type="entry name" value="PP2Cc"/>
    <property type="match status" value="1"/>
</dbReference>
<dbReference type="EC" id="3.1.3.16" evidence="8"/>
<dbReference type="PROSITE" id="PS00109">
    <property type="entry name" value="PROTEIN_KINASE_TYR"/>
    <property type="match status" value="1"/>
</dbReference>
<evidence type="ECO:0000256" key="4">
    <source>
        <dbReference type="ARBA" id="ARBA00022840"/>
    </source>
</evidence>
<dbReference type="InterPro" id="IPR036457">
    <property type="entry name" value="PPM-type-like_dom_sf"/>
</dbReference>
<dbReference type="SUPFAM" id="SSF56112">
    <property type="entry name" value="Protein kinase-like (PK-like)"/>
    <property type="match status" value="1"/>
</dbReference>
<feature type="transmembrane region" description="Helical" evidence="5">
    <location>
        <begin position="568"/>
        <end position="590"/>
    </location>
</feature>
<dbReference type="InterPro" id="IPR001932">
    <property type="entry name" value="PPM-type_phosphatase-like_dom"/>
</dbReference>
<dbReference type="GO" id="GO:0004722">
    <property type="term" value="F:protein serine/threonine phosphatase activity"/>
    <property type="evidence" value="ECO:0007669"/>
    <property type="project" value="UniProtKB-EC"/>
</dbReference>
<feature type="domain" description="Protein kinase" evidence="6">
    <location>
        <begin position="286"/>
        <end position="551"/>
    </location>
</feature>
<comment type="caution">
    <text evidence="8">The sequence shown here is derived from an EMBL/GenBank/DDBJ whole genome shotgun (WGS) entry which is preliminary data.</text>
</comment>
<dbReference type="CDD" id="cd14014">
    <property type="entry name" value="STKc_PknB_like"/>
    <property type="match status" value="1"/>
</dbReference>
<evidence type="ECO:0000256" key="3">
    <source>
        <dbReference type="ARBA" id="ARBA00022777"/>
    </source>
</evidence>
<keyword evidence="4" id="KW-0067">ATP-binding</keyword>
<dbReference type="InterPro" id="IPR011009">
    <property type="entry name" value="Kinase-like_dom_sf"/>
</dbReference>
<evidence type="ECO:0000313" key="8">
    <source>
        <dbReference type="EMBL" id="MDQ9169143.1"/>
    </source>
</evidence>
<evidence type="ECO:0000259" key="7">
    <source>
        <dbReference type="PROSITE" id="PS51746"/>
    </source>
</evidence>
<dbReference type="Pfam" id="PF00069">
    <property type="entry name" value="Pkinase"/>
    <property type="match status" value="1"/>
</dbReference>
<dbReference type="RefSeq" id="WP_338434971.1">
    <property type="nucleotide sequence ID" value="NZ_JAUYVH010000001.1"/>
</dbReference>
<proteinExistence type="predicted"/>
<evidence type="ECO:0000256" key="1">
    <source>
        <dbReference type="ARBA" id="ARBA00022679"/>
    </source>
</evidence>
<dbReference type="GO" id="GO:0016301">
    <property type="term" value="F:kinase activity"/>
    <property type="evidence" value="ECO:0007669"/>
    <property type="project" value="UniProtKB-KW"/>
</dbReference>
<name>A0ABU1BJE9_9BURK</name>
<dbReference type="InterPro" id="IPR000719">
    <property type="entry name" value="Prot_kinase_dom"/>
</dbReference>
<dbReference type="PANTHER" id="PTHR43289">
    <property type="entry name" value="MITOGEN-ACTIVATED PROTEIN KINASE KINASE KINASE 20-RELATED"/>
    <property type="match status" value="1"/>
</dbReference>
<keyword evidence="2" id="KW-0547">Nucleotide-binding</keyword>
<accession>A0ABU1BJE9</accession>
<dbReference type="EC" id="3.1.3.-" evidence="8"/>
<dbReference type="InterPro" id="IPR008266">
    <property type="entry name" value="Tyr_kinase_AS"/>
</dbReference>
<sequence>MSLILPGPEAHFMSAPSQLTISIGQYSDKGRKEINQDFHGVYIAKEPQLSAKGIALALADGISSSDVSQIASQTAVASFLQDYYCTSEAWSVKKSAERVLSAVNSWLFSQTQQSQGRFDKDRGYVCTMSALVIKSSTAHLFHVGDTRIYQLHGNSLEQLTCDHRVHVSPGQSYLSRALGIDNQIEIDYRSIPVETGDVFVLATDGVYEFADKRFIAEAIGHHADDLDAAARMVVEHALSQGSKDNLTLQIVRIEALPAPAADEMMQHLTKLPFPPLLEPRMEFDGYRILRELHGSSRSHIYLAADIETNETVVIKAPSVDLQNDPDYVERFLMEEWIARRINHAHVLKPCALTRKRHYIYLVTEFIDGATLSQWMLDHPRPDLETVRGIIGQIAKGLRAFHRLEMLHQDLRPNNIMVDRSGIVKIIDFGSAHVAGIRENDTPGKEHALLGTAQYTAPEYFVGDGGCPRSDIFSLGVIAYQMLTGRLPYGTQVAKIKTRAAQKNLIYSCARIVDRSIPAWIDQAIQKAVHPNPEKRYADALEFIFDLHHPNKAFLQKTRLPLIERDPVVFWKGMSLSLLLVILLIGIRSALA</sequence>
<dbReference type="EC" id="2.7.11.-" evidence="8"/>
<dbReference type="PROSITE" id="PS50011">
    <property type="entry name" value="PROTEIN_KINASE_DOM"/>
    <property type="match status" value="1"/>
</dbReference>
<reference evidence="8 9" key="1">
    <citation type="submission" date="2023-08" db="EMBL/GenBank/DDBJ databases">
        <title>Oxalobacteraceae gen .nov., isolated from river sludge outside the plant.</title>
        <authorList>
            <person name="Zhao S.Y."/>
        </authorList>
    </citation>
    <scope>NUCLEOTIDE SEQUENCE [LARGE SCALE GENOMIC DNA]</scope>
    <source>
        <strain evidence="8 9">R-40</strain>
    </source>
</reference>
<dbReference type="Gene3D" id="1.10.510.10">
    <property type="entry name" value="Transferase(Phosphotransferase) domain 1"/>
    <property type="match status" value="1"/>
</dbReference>
<evidence type="ECO:0000259" key="6">
    <source>
        <dbReference type="PROSITE" id="PS50011"/>
    </source>
</evidence>
<dbReference type="EMBL" id="JAUYVH010000001">
    <property type="protein sequence ID" value="MDQ9169143.1"/>
    <property type="molecule type" value="Genomic_DNA"/>
</dbReference>
<evidence type="ECO:0000256" key="5">
    <source>
        <dbReference type="SAM" id="Phobius"/>
    </source>
</evidence>
<dbReference type="Proteomes" id="UP001225596">
    <property type="component" value="Unassembled WGS sequence"/>
</dbReference>
<dbReference type="PROSITE" id="PS51746">
    <property type="entry name" value="PPM_2"/>
    <property type="match status" value="1"/>
</dbReference>
<keyword evidence="8" id="KW-0378">Hydrolase</keyword>
<organism evidence="8 9">
    <name type="scientific">Keguizhuia sedimenti</name>
    <dbReference type="NCBI Taxonomy" id="3064264"/>
    <lineage>
        <taxon>Bacteria</taxon>
        <taxon>Pseudomonadati</taxon>
        <taxon>Pseudomonadota</taxon>
        <taxon>Betaproteobacteria</taxon>
        <taxon>Burkholderiales</taxon>
        <taxon>Oxalobacteraceae</taxon>
        <taxon>Keguizhuia</taxon>
    </lineage>
</organism>